<evidence type="ECO:0000313" key="2">
    <source>
        <dbReference type="Proteomes" id="UP000324222"/>
    </source>
</evidence>
<protein>
    <submittedName>
        <fullName evidence="1">Uncharacterized protein</fullName>
    </submittedName>
</protein>
<keyword evidence="2" id="KW-1185">Reference proteome</keyword>
<name>A0A5B7JPL1_PORTR</name>
<comment type="caution">
    <text evidence="1">The sequence shown here is derived from an EMBL/GenBank/DDBJ whole genome shotgun (WGS) entry which is preliminary data.</text>
</comment>
<gene>
    <name evidence="1" type="ORF">E2C01_093361</name>
</gene>
<reference evidence="1 2" key="1">
    <citation type="submission" date="2019-05" db="EMBL/GenBank/DDBJ databases">
        <title>Another draft genome of Portunus trituberculatus and its Hox gene families provides insights of decapod evolution.</title>
        <authorList>
            <person name="Jeong J.-H."/>
            <person name="Song I."/>
            <person name="Kim S."/>
            <person name="Choi T."/>
            <person name="Kim D."/>
            <person name="Ryu S."/>
            <person name="Kim W."/>
        </authorList>
    </citation>
    <scope>NUCLEOTIDE SEQUENCE [LARGE SCALE GENOMIC DNA]</scope>
    <source>
        <tissue evidence="1">Muscle</tissue>
    </source>
</reference>
<dbReference type="Proteomes" id="UP000324222">
    <property type="component" value="Unassembled WGS sequence"/>
</dbReference>
<evidence type="ECO:0000313" key="1">
    <source>
        <dbReference type="EMBL" id="MPC98012.1"/>
    </source>
</evidence>
<proteinExistence type="predicted"/>
<organism evidence="1 2">
    <name type="scientific">Portunus trituberculatus</name>
    <name type="common">Swimming crab</name>
    <name type="synonym">Neptunus trituberculatus</name>
    <dbReference type="NCBI Taxonomy" id="210409"/>
    <lineage>
        <taxon>Eukaryota</taxon>
        <taxon>Metazoa</taxon>
        <taxon>Ecdysozoa</taxon>
        <taxon>Arthropoda</taxon>
        <taxon>Crustacea</taxon>
        <taxon>Multicrustacea</taxon>
        <taxon>Malacostraca</taxon>
        <taxon>Eumalacostraca</taxon>
        <taxon>Eucarida</taxon>
        <taxon>Decapoda</taxon>
        <taxon>Pleocyemata</taxon>
        <taxon>Brachyura</taxon>
        <taxon>Eubrachyura</taxon>
        <taxon>Portunoidea</taxon>
        <taxon>Portunidae</taxon>
        <taxon>Portuninae</taxon>
        <taxon>Portunus</taxon>
    </lineage>
</organism>
<accession>A0A5B7JPL1</accession>
<dbReference type="AlphaFoldDB" id="A0A5B7JPL1"/>
<sequence>MSDDLSVLCYAAVLHRHAAPPCCTAMLRRRAAPPCGSAVLHRRAAQVPPVSLTSPICFAAMT</sequence>
<dbReference type="EMBL" id="VSRR010112370">
    <property type="protein sequence ID" value="MPC98012.1"/>
    <property type="molecule type" value="Genomic_DNA"/>
</dbReference>